<dbReference type="Proteomes" id="UP000277579">
    <property type="component" value="Unassembled WGS sequence"/>
</dbReference>
<dbReference type="SUPFAM" id="SSF53335">
    <property type="entry name" value="S-adenosyl-L-methionine-dependent methyltransferases"/>
    <property type="match status" value="1"/>
</dbReference>
<dbReference type="PANTHER" id="PTHR43318">
    <property type="entry name" value="UDP-N-ACETYLGLUCOSAMINE 4,6-DEHYDRATASE"/>
    <property type="match status" value="1"/>
</dbReference>
<dbReference type="SUPFAM" id="SSF51735">
    <property type="entry name" value="NAD(P)-binding Rossmann-fold domains"/>
    <property type="match status" value="1"/>
</dbReference>
<evidence type="ECO:0000259" key="3">
    <source>
        <dbReference type="Pfam" id="PF02719"/>
    </source>
</evidence>
<dbReference type="InterPro" id="IPR051203">
    <property type="entry name" value="Polysaccharide_Synthase-Rel"/>
</dbReference>
<comment type="similarity">
    <text evidence="1">Belongs to the polysaccharide synthase family.</text>
</comment>
<accession>A0A495M770</accession>
<comment type="caution">
    <text evidence="4">The sequence shown here is derived from an EMBL/GenBank/DDBJ whole genome shotgun (WGS) entry which is preliminary data.</text>
</comment>
<dbReference type="Pfam" id="PF13727">
    <property type="entry name" value="CoA_binding_3"/>
    <property type="match status" value="1"/>
</dbReference>
<dbReference type="CDD" id="cd05237">
    <property type="entry name" value="UDP_invert_4-6DH_SDR_e"/>
    <property type="match status" value="1"/>
</dbReference>
<reference evidence="4 5" key="1">
    <citation type="submission" date="2018-10" db="EMBL/GenBank/DDBJ databases">
        <title>Genomic Encyclopedia of Archaeal and Bacterial Type Strains, Phase II (KMG-II): from individual species to whole genera.</title>
        <authorList>
            <person name="Goeker M."/>
        </authorList>
    </citation>
    <scope>NUCLEOTIDE SEQUENCE [LARGE SCALE GENOMIC DNA]</scope>
    <source>
        <strain evidence="4 5">DSM 29537</strain>
    </source>
</reference>
<keyword evidence="2" id="KW-0472">Membrane</keyword>
<evidence type="ECO:0000256" key="2">
    <source>
        <dbReference type="SAM" id="Phobius"/>
    </source>
</evidence>
<dbReference type="EMBL" id="RBLC01000003">
    <property type="protein sequence ID" value="RKS21831.1"/>
    <property type="molecule type" value="Genomic_DNA"/>
</dbReference>
<dbReference type="InterPro" id="IPR029063">
    <property type="entry name" value="SAM-dependent_MTases_sf"/>
</dbReference>
<evidence type="ECO:0000256" key="1">
    <source>
        <dbReference type="ARBA" id="ARBA00007430"/>
    </source>
</evidence>
<feature type="transmembrane region" description="Helical" evidence="2">
    <location>
        <begin position="35"/>
        <end position="56"/>
    </location>
</feature>
<dbReference type="AlphaFoldDB" id="A0A495M770"/>
<evidence type="ECO:0000313" key="4">
    <source>
        <dbReference type="EMBL" id="RKS21831.1"/>
    </source>
</evidence>
<name>A0A495M770_9FLAO</name>
<feature type="transmembrane region" description="Helical" evidence="2">
    <location>
        <begin position="99"/>
        <end position="125"/>
    </location>
</feature>
<feature type="transmembrane region" description="Helical" evidence="2">
    <location>
        <begin position="68"/>
        <end position="87"/>
    </location>
</feature>
<feature type="domain" description="Polysaccharide biosynthesis protein CapD-like" evidence="3">
    <location>
        <begin position="314"/>
        <end position="604"/>
    </location>
</feature>
<keyword evidence="2" id="KW-0812">Transmembrane</keyword>
<sequence>MKELDKKNFTSDMRNAIPGRKLSFSFKNLGYLPRWVVLLLDLGIVFAAGLITYLLLKGIKLTYIPDGYLFYGTILYFVVNIFFFWVFRTYSGIIRHSSYIDAVKIFFAQFCALITLVFVNFVFLLDHEYKIFLNTGIFINGVLSFSFLFFYRIVVKQTFEKYLNISRKDGQMRALIYGFDNNAIAVANALRSENPSRFKLIGFIDKFSQNSSKRILDLPILQLKRRVPVVMRSVGAEALIIADKSLTKEERLAIVDECLEYNYKVYTIPLITDWENQEEISKNIKSFEIQDLLERKPIVLDTHSISSQLRGKTIMVTGAAGSIGSEIVRQVIGFNPKTIVILDQAETPLHSLSLEIANCNPEITIHNVLADVRNKQVLKQVFKLYQPQVVYHAAAYKHVPLMEENPSQAVFTNILGTKILADLSHKYKVERFVMVSTDKAVNPSSVMGASKRIAEKYVQSLNYKHRNDSENNGTKFITTRFGNVLGSNGSVVPLFKKQIEEGGPITITHPDIIRYFMTIPEACQLVLEAGAMGNGGEVYIFDMGDPVKIIDLARKMIKLAGFMPDKQIKIKIVGLRPGEKLYEELLNDTAKTLPTHHEKIMIAEETFDDFDAVSEAIHDLIDTSEITSNEGIVAKMKFIVPEFKSMNSVFETLDKNHANQI</sequence>
<dbReference type="InterPro" id="IPR003869">
    <property type="entry name" value="Polysac_CapD-like"/>
</dbReference>
<dbReference type="InterPro" id="IPR036291">
    <property type="entry name" value="NAD(P)-bd_dom_sf"/>
</dbReference>
<proteinExistence type="inferred from homology"/>
<dbReference type="Gene3D" id="3.40.50.720">
    <property type="entry name" value="NAD(P)-binding Rossmann-like Domain"/>
    <property type="match status" value="2"/>
</dbReference>
<dbReference type="Pfam" id="PF02719">
    <property type="entry name" value="Polysacc_synt_2"/>
    <property type="match status" value="1"/>
</dbReference>
<feature type="transmembrane region" description="Helical" evidence="2">
    <location>
        <begin position="131"/>
        <end position="151"/>
    </location>
</feature>
<dbReference type="PANTHER" id="PTHR43318:SF1">
    <property type="entry name" value="POLYSACCHARIDE BIOSYNTHESIS PROTEIN EPSC-RELATED"/>
    <property type="match status" value="1"/>
</dbReference>
<evidence type="ECO:0000313" key="5">
    <source>
        <dbReference type="Proteomes" id="UP000277579"/>
    </source>
</evidence>
<keyword evidence="2" id="KW-1133">Transmembrane helix</keyword>
<keyword evidence="5" id="KW-1185">Reference proteome</keyword>
<gene>
    <name evidence="4" type="ORF">CLV94_2466</name>
</gene>
<organism evidence="4 5">
    <name type="scientific">Flavobacterium endophyticum</name>
    <dbReference type="NCBI Taxonomy" id="1540163"/>
    <lineage>
        <taxon>Bacteria</taxon>
        <taxon>Pseudomonadati</taxon>
        <taxon>Bacteroidota</taxon>
        <taxon>Flavobacteriia</taxon>
        <taxon>Flavobacteriales</taxon>
        <taxon>Flavobacteriaceae</taxon>
        <taxon>Flavobacterium</taxon>
    </lineage>
</organism>
<protein>
    <submittedName>
        <fullName evidence="4">FlaA1/EpsC-like NDP-sugar epimerase</fullName>
    </submittedName>
</protein>